<proteinExistence type="inferred from homology"/>
<evidence type="ECO:0000313" key="3">
    <source>
        <dbReference type="EMBL" id="CTR08959.1"/>
    </source>
</evidence>
<keyword evidence="4" id="KW-1185">Reference proteome</keyword>
<evidence type="ECO:0000256" key="1">
    <source>
        <dbReference type="ARBA" id="ARBA00007238"/>
    </source>
</evidence>
<dbReference type="InterPro" id="IPR008948">
    <property type="entry name" value="L-Aspartase-like"/>
</dbReference>
<dbReference type="OMA" id="GNFHGDY"/>
<dbReference type="InterPro" id="IPR005922">
    <property type="entry name" value="Phe_NH3-lyase"/>
</dbReference>
<name>A0A0K3CGW8_RHOTO</name>
<accession>A0A0K3CGW8</accession>
<comment type="similarity">
    <text evidence="1 2">Belongs to the PAL/histidase family.</text>
</comment>
<dbReference type="GO" id="GO:0016841">
    <property type="term" value="F:ammonia-lyase activity"/>
    <property type="evidence" value="ECO:0007669"/>
    <property type="project" value="InterPro"/>
</dbReference>
<dbReference type="SMR" id="A0A0K3CGW8"/>
<sequence length="778" mass="83166">MSPTAPLPFTPSPKFPFARVRRVSPLLVPDASVEASRSLASATRTSGSPSRAPHLLDIWLALACSLLLSSDTHTHSTTTTTTMAPSLDSISHSFANGVASAKQAVNGASTSLAVAGSHLPTTQVTQVDIVEKMLAAPTDSPLELDGYSLNLGDVVSAARKGRAVRVKDSDEIRSKIDKSVEFLRSQLSMSVYGVTTGFGGSADTRTEDAISLQKALLEHQLCGVLPSSFDSFRLGRGLENSLPLEVVRGAMTIRVNSLTRGHSAVRLVVLEAFTNFLNHGITPIVPLRGTISASGDLSPLSYIAAAISGHPDSKVHVVHEGKEKILYAREAMALFNLEPVVLGPKEGLGLVNGTAVSASMATLALHDAHMLSLLSQSLTAMTVEAMVGHAGSFHPFLHDVTRPHPTQIEVAGNIRKLLEGSRFAVHHEEEVKWLGPLVSDLIHAHAVLTIEAGQSTTDNPLIDVENKTSHHGGNFQAAAVANTMEKTRLGLAQIGKLNFTQLTEMLNAGMNRGLPSCLAAEDPSLSYHCKGLDIAAAAYTSELGHLANPVTTHVQPAEMANQAVNSLALISARRTTESNDVLSLLLATHLYCVLQAIDLRAIEFEFKKQFGPAIVSLIDQHFGSVLTGSNLRDELVEKVNKTLAKRLEQTNSYDLVPRWHDAFSFAAGTVVEVLSSTSLSLAAVNAWKVAAAESAISLTRQVRETFWSAASTSSPALSYLSPRTQILYAFVREELGVKARRGDVFLGKQEVTIGSNVSKIYEAIKSGRINNVLLKMLA</sequence>
<dbReference type="InterPro" id="IPR001106">
    <property type="entry name" value="Aromatic_Lyase"/>
</dbReference>
<dbReference type="Gene3D" id="1.10.274.20">
    <property type="entry name" value="Phenylalanine ammonia-lyase 1, domain 3"/>
    <property type="match status" value="1"/>
</dbReference>
<dbReference type="Proteomes" id="UP000199069">
    <property type="component" value="Unassembled WGS sequence"/>
</dbReference>
<keyword evidence="2 3" id="KW-0456">Lyase</keyword>
<organism evidence="3 4">
    <name type="scientific">Rhodotorula toruloides</name>
    <name type="common">Yeast</name>
    <name type="synonym">Rhodosporidium toruloides</name>
    <dbReference type="NCBI Taxonomy" id="5286"/>
    <lineage>
        <taxon>Eukaryota</taxon>
        <taxon>Fungi</taxon>
        <taxon>Dikarya</taxon>
        <taxon>Basidiomycota</taxon>
        <taxon>Pucciniomycotina</taxon>
        <taxon>Microbotryomycetes</taxon>
        <taxon>Sporidiobolales</taxon>
        <taxon>Sporidiobolaceae</taxon>
        <taxon>Rhodotorula</taxon>
    </lineage>
</organism>
<protein>
    <submittedName>
        <fullName evidence="3">BY PROTMAP: gi|342321368|gb|EGU13302.1| Phenylalanine ammonia-lyase [Rhodotorula glutinis ATCC 204091]</fullName>
    </submittedName>
</protein>
<dbReference type="InterPro" id="IPR022313">
    <property type="entry name" value="Phe/His_NH3-lyase_AS"/>
</dbReference>
<dbReference type="Gene3D" id="1.10.275.10">
    <property type="entry name" value="Fumarase/aspartase (N-terminal domain)"/>
    <property type="match status" value="1"/>
</dbReference>
<dbReference type="GO" id="GO:0005737">
    <property type="term" value="C:cytoplasm"/>
    <property type="evidence" value="ECO:0007669"/>
    <property type="project" value="InterPro"/>
</dbReference>
<evidence type="ECO:0000256" key="2">
    <source>
        <dbReference type="RuleBase" id="RU003954"/>
    </source>
</evidence>
<dbReference type="AlphaFoldDB" id="A0A0K3CGW8"/>
<dbReference type="PROSITE" id="PS00488">
    <property type="entry name" value="PAL_HISTIDASE"/>
    <property type="match status" value="1"/>
</dbReference>
<dbReference type="Pfam" id="PF00221">
    <property type="entry name" value="Lyase_aromatic"/>
    <property type="match status" value="1"/>
</dbReference>
<evidence type="ECO:0000313" key="4">
    <source>
        <dbReference type="Proteomes" id="UP000199069"/>
    </source>
</evidence>
<dbReference type="CDD" id="cd00332">
    <property type="entry name" value="PAL-HAL"/>
    <property type="match status" value="1"/>
</dbReference>
<dbReference type="GO" id="GO:0006559">
    <property type="term" value="P:L-phenylalanine catabolic process"/>
    <property type="evidence" value="ECO:0007669"/>
    <property type="project" value="InterPro"/>
</dbReference>
<dbReference type="SUPFAM" id="SSF48557">
    <property type="entry name" value="L-aspartase-like"/>
    <property type="match status" value="1"/>
</dbReference>
<dbReference type="InterPro" id="IPR024083">
    <property type="entry name" value="Fumarase/histidase_N"/>
</dbReference>
<dbReference type="PANTHER" id="PTHR10362">
    <property type="entry name" value="HISTIDINE AMMONIA-LYASE"/>
    <property type="match status" value="1"/>
</dbReference>
<dbReference type="Gene3D" id="1.20.200.10">
    <property type="entry name" value="Fumarase/aspartase (Central domain)"/>
    <property type="match status" value="1"/>
</dbReference>
<gene>
    <name evidence="3" type="primary">FGENESH: predicted gene_9.166</name>
    <name evidence="3" type="ORF">BN2166_0048200</name>
</gene>
<dbReference type="EMBL" id="CWKI01000009">
    <property type="protein sequence ID" value="CTR08959.1"/>
    <property type="molecule type" value="Genomic_DNA"/>
</dbReference>
<dbReference type="STRING" id="5286.A0A0K3CGW8"/>
<reference evidence="3 4" key="1">
    <citation type="submission" date="2015-07" db="EMBL/GenBank/DDBJ databases">
        <authorList>
            <person name="Cajimat M.N.B."/>
            <person name="Milazzo M.L."/>
            <person name="Fulhorst C.F."/>
        </authorList>
    </citation>
    <scope>NUCLEOTIDE SEQUENCE [LARGE SCALE GENOMIC DNA]</scope>
    <source>
        <strain evidence="3">Single colony</strain>
    </source>
</reference>
<dbReference type="NCBIfam" id="TIGR01226">
    <property type="entry name" value="phe_am_lyase"/>
    <property type="match status" value="1"/>
</dbReference>
<dbReference type="InterPro" id="IPR023144">
    <property type="entry name" value="Phe_NH3-lyase_shielding_dom_sf"/>
</dbReference>